<name>A0ACC2ZVH0_9EURO</name>
<reference evidence="1" key="1">
    <citation type="submission" date="2022-10" db="EMBL/GenBank/DDBJ databases">
        <title>Culturing micro-colonial fungi from biological soil crusts in the Mojave desert and describing Neophaeococcomyces mojavensis, and introducing the new genera and species Taxawa tesnikishii.</title>
        <authorList>
            <person name="Kurbessoian T."/>
            <person name="Stajich J.E."/>
        </authorList>
    </citation>
    <scope>NUCLEOTIDE SEQUENCE</scope>
    <source>
        <strain evidence="1">JES_112</strain>
    </source>
</reference>
<organism evidence="1 2">
    <name type="scientific">Neophaeococcomyces mojaviensis</name>
    <dbReference type="NCBI Taxonomy" id="3383035"/>
    <lineage>
        <taxon>Eukaryota</taxon>
        <taxon>Fungi</taxon>
        <taxon>Dikarya</taxon>
        <taxon>Ascomycota</taxon>
        <taxon>Pezizomycotina</taxon>
        <taxon>Eurotiomycetes</taxon>
        <taxon>Chaetothyriomycetidae</taxon>
        <taxon>Chaetothyriales</taxon>
        <taxon>Chaetothyriales incertae sedis</taxon>
        <taxon>Neophaeococcomyces</taxon>
    </lineage>
</organism>
<proteinExistence type="predicted"/>
<keyword evidence="1" id="KW-0489">Methyltransferase</keyword>
<keyword evidence="2" id="KW-1185">Reference proteome</keyword>
<gene>
    <name evidence="1" type="primary">MAD1</name>
    <name evidence="1" type="ORF">H2198_009032</name>
</gene>
<protein>
    <submittedName>
        <fullName evidence="1">Coiled-coil domain-containing protein mad1</fullName>
        <ecNumber evidence="1">2.1.1.233</ecNumber>
    </submittedName>
</protein>
<evidence type="ECO:0000313" key="1">
    <source>
        <dbReference type="EMBL" id="KAJ9651685.1"/>
    </source>
</evidence>
<dbReference type="EC" id="2.1.1.233" evidence="1"/>
<keyword evidence="1" id="KW-0808">Transferase</keyword>
<comment type="caution">
    <text evidence="1">The sequence shown here is derived from an EMBL/GenBank/DDBJ whole genome shotgun (WGS) entry which is preliminary data.</text>
</comment>
<dbReference type="EMBL" id="JAPDRQ010000240">
    <property type="protein sequence ID" value="KAJ9651685.1"/>
    <property type="molecule type" value="Genomic_DNA"/>
</dbReference>
<evidence type="ECO:0000313" key="2">
    <source>
        <dbReference type="Proteomes" id="UP001172386"/>
    </source>
</evidence>
<accession>A0ACC2ZVH0</accession>
<sequence>MTSPAKRLRLSSQRASLSSSNLNPNNVLRTSTTAANRAPAMTATAYDIITGEPIENPRPRRLSQSQPQLLNQSLRKSTSRPSLLPQPQQPASVVSHQKYQDDTLALQARINKLEYENQNLGAERDMLALQHEKELKEAQARSDADWRKYQDAESERLKAVRQHEAATKELREIRDRGVNDTAAAERKARDLQTQNNTLREEKEDLESRLHDADREMRRLLMEEVEGKRSQLERTLQETTAELEEMKSRFDNVNFRLQQKEKDAETLENRVLELNSKVGGGEELDLLKRELGEQVAYVRRLETQIREQGSELRKLQAERKSVNLVMEEKRALQVKVESLEHVERRANELEIQKEILEDEKRIWSSLLEKEGEEGQREFVTPEAVVKALVNERIEHALLLERLGAAETDVLGKDEALKAIESERNVLKLELEKMKAAESAPVEDGPVDTQAFRRIDRQRQLAQREVEYLKAQLEAFQAEEILKTQQVETEDPDLLDFDVEMAETAPPAEDGEHSGDNQTSEETEETRNTKKAENARKVKLLQETVRNQRLEQSRRAEQLELLEALLREHKLEIEKLHSEMVALKSAATAAQAQESKTGQKRGAETQDVDDDQNGHLLRKNKNLQVALQKVTSQSQLLATELQAAKSQLKALRASTSTRILELRDNPTAQHQAIKASTLRTLKQENSDLMTQLRGDNTAMSQVKVIPVSSYDALKLDLKDMEMVVADKEKRMKRQREIWTQKAAEFRDVISSILGYRVTFLPNGKVKVRSMYYNPPDQVEEDEDDREDYIEFDGEKGTMKIGGGTHSAFGQEISGTVDYWVKERKEIPVFLAAMTLEFYEKFGGMAPVPPSRDGE</sequence>
<dbReference type="Proteomes" id="UP001172386">
    <property type="component" value="Unassembled WGS sequence"/>
</dbReference>